<gene>
    <name evidence="1" type="ORF">LTS18_001848</name>
</gene>
<name>A0ACC3CSR4_9PEZI</name>
<reference evidence="1" key="1">
    <citation type="submission" date="2024-09" db="EMBL/GenBank/DDBJ databases">
        <title>Black Yeasts Isolated from many extreme environments.</title>
        <authorList>
            <person name="Coleine C."/>
            <person name="Stajich J.E."/>
            <person name="Selbmann L."/>
        </authorList>
    </citation>
    <scope>NUCLEOTIDE SEQUENCE</scope>
    <source>
        <strain evidence="1">CCFEE 5737</strain>
    </source>
</reference>
<comment type="caution">
    <text evidence="1">The sequence shown here is derived from an EMBL/GenBank/DDBJ whole genome shotgun (WGS) entry which is preliminary data.</text>
</comment>
<keyword evidence="2" id="KW-1185">Reference proteome</keyword>
<sequence>MAPNSRIILTRHAQAEHNVDLDYSSKPHPHQTAAPQVIKLNLPCLNPVPDAPLTPLGRKQAASLAPQIPSLQSQADLIVTSPLKRTLQTTLLG</sequence>
<dbReference type="Proteomes" id="UP001186974">
    <property type="component" value="Unassembled WGS sequence"/>
</dbReference>
<accession>A0ACC3CSR4</accession>
<protein>
    <submittedName>
        <fullName evidence="1">Uncharacterized protein</fullName>
    </submittedName>
</protein>
<proteinExistence type="predicted"/>
<evidence type="ECO:0000313" key="1">
    <source>
        <dbReference type="EMBL" id="KAK3044224.1"/>
    </source>
</evidence>
<organism evidence="1 2">
    <name type="scientific">Coniosporium uncinatum</name>
    <dbReference type="NCBI Taxonomy" id="93489"/>
    <lineage>
        <taxon>Eukaryota</taxon>
        <taxon>Fungi</taxon>
        <taxon>Dikarya</taxon>
        <taxon>Ascomycota</taxon>
        <taxon>Pezizomycotina</taxon>
        <taxon>Dothideomycetes</taxon>
        <taxon>Dothideomycetes incertae sedis</taxon>
        <taxon>Coniosporium</taxon>
    </lineage>
</organism>
<feature type="non-terminal residue" evidence="1">
    <location>
        <position position="93"/>
    </location>
</feature>
<dbReference type="EMBL" id="JAWDJW010012248">
    <property type="protein sequence ID" value="KAK3044224.1"/>
    <property type="molecule type" value="Genomic_DNA"/>
</dbReference>
<evidence type="ECO:0000313" key="2">
    <source>
        <dbReference type="Proteomes" id="UP001186974"/>
    </source>
</evidence>